<keyword evidence="1" id="KW-1133">Transmembrane helix</keyword>
<proteinExistence type="predicted"/>
<dbReference type="AlphaFoldDB" id="A0A1S8DI30"/>
<keyword evidence="1" id="KW-0472">Membrane</keyword>
<evidence type="ECO:0000256" key="1">
    <source>
        <dbReference type="SAM" id="Phobius"/>
    </source>
</evidence>
<evidence type="ECO:0000313" key="3">
    <source>
        <dbReference type="Proteomes" id="UP000242847"/>
    </source>
</evidence>
<comment type="caution">
    <text evidence="2">The sequence shown here is derived from an EMBL/GenBank/DDBJ whole genome shotgun (WGS) entry which is preliminary data.</text>
</comment>
<feature type="transmembrane region" description="Helical" evidence="1">
    <location>
        <begin position="74"/>
        <end position="93"/>
    </location>
</feature>
<keyword evidence="3" id="KW-1185">Reference proteome</keyword>
<sequence length="102" mass="11464">MLIPLLVNLFMLFGCMVLFFAACGIANNCDNLTALENRIINSSLFVPGPLHLVTLIAMALDVLSLLHINDVRWFYLPAGLTTLYWVALVTINARKNRYLHTD</sequence>
<evidence type="ECO:0000313" key="2">
    <source>
        <dbReference type="EMBL" id="ONM44456.1"/>
    </source>
</evidence>
<reference evidence="2 3" key="1">
    <citation type="submission" date="2017-01" db="EMBL/GenBank/DDBJ databases">
        <title>Draft genome sequence of Pseudomonas pachastrellae type strain CCUG 46540T from a deep sea.</title>
        <authorList>
            <person name="Gomila M."/>
            <person name="Mulet M."/>
            <person name="Lalucat J."/>
            <person name="Garcia-Valdes E."/>
        </authorList>
    </citation>
    <scope>NUCLEOTIDE SEQUENCE [LARGE SCALE GENOMIC DNA]</scope>
    <source>
        <strain evidence="2 3">CCUG 46540</strain>
    </source>
</reference>
<gene>
    <name evidence="2" type="ORF">BXT89_07670</name>
</gene>
<keyword evidence="1" id="KW-0812">Transmembrane</keyword>
<dbReference type="EMBL" id="MUBC01000013">
    <property type="protein sequence ID" value="ONM44456.1"/>
    <property type="molecule type" value="Genomic_DNA"/>
</dbReference>
<name>A0A1S8DI30_9GAMM</name>
<dbReference type="STRING" id="254161.SAMN05216256_12131"/>
<dbReference type="OrthoDB" id="7022760at2"/>
<accession>A0A1S8DI30</accession>
<dbReference type="RefSeq" id="WP_083726340.1">
    <property type="nucleotide sequence ID" value="NZ_FOUD01000021.1"/>
</dbReference>
<organism evidence="2 3">
    <name type="scientific">Halopseudomonas pachastrellae</name>
    <dbReference type="NCBI Taxonomy" id="254161"/>
    <lineage>
        <taxon>Bacteria</taxon>
        <taxon>Pseudomonadati</taxon>
        <taxon>Pseudomonadota</taxon>
        <taxon>Gammaproteobacteria</taxon>
        <taxon>Pseudomonadales</taxon>
        <taxon>Pseudomonadaceae</taxon>
        <taxon>Halopseudomonas</taxon>
    </lineage>
</organism>
<dbReference type="Proteomes" id="UP000242847">
    <property type="component" value="Unassembled WGS sequence"/>
</dbReference>
<protein>
    <submittedName>
        <fullName evidence="2">Uncharacterized protein</fullName>
    </submittedName>
</protein>
<feature type="transmembrane region" description="Helical" evidence="1">
    <location>
        <begin position="50"/>
        <end position="68"/>
    </location>
</feature>
<feature type="transmembrane region" description="Helical" evidence="1">
    <location>
        <begin position="6"/>
        <end position="29"/>
    </location>
</feature>